<dbReference type="Pfam" id="PF03466">
    <property type="entry name" value="LysR_substrate"/>
    <property type="match status" value="1"/>
</dbReference>
<organism evidence="6 7">
    <name type="scientific">Azospirillum palustre</name>
    <dbReference type="NCBI Taxonomy" id="2044885"/>
    <lineage>
        <taxon>Bacteria</taxon>
        <taxon>Pseudomonadati</taxon>
        <taxon>Pseudomonadota</taxon>
        <taxon>Alphaproteobacteria</taxon>
        <taxon>Rhodospirillales</taxon>
        <taxon>Azospirillaceae</taxon>
        <taxon>Azospirillum</taxon>
    </lineage>
</organism>
<dbReference type="Proteomes" id="UP000225379">
    <property type="component" value="Unassembled WGS sequence"/>
</dbReference>
<protein>
    <submittedName>
        <fullName evidence="6">LysR family transcriptional regulator</fullName>
    </submittedName>
</protein>
<proteinExistence type="inferred from homology"/>
<evidence type="ECO:0000256" key="3">
    <source>
        <dbReference type="ARBA" id="ARBA00023125"/>
    </source>
</evidence>
<comment type="caution">
    <text evidence="6">The sequence shown here is derived from an EMBL/GenBank/DDBJ whole genome shotgun (WGS) entry which is preliminary data.</text>
</comment>
<comment type="similarity">
    <text evidence="1">Belongs to the LysR transcriptional regulatory family.</text>
</comment>
<dbReference type="PROSITE" id="PS50931">
    <property type="entry name" value="HTH_LYSR"/>
    <property type="match status" value="1"/>
</dbReference>
<gene>
    <name evidence="6" type="ORF">CRT60_15590</name>
</gene>
<dbReference type="InterPro" id="IPR000847">
    <property type="entry name" value="LysR_HTH_N"/>
</dbReference>
<dbReference type="InterPro" id="IPR036390">
    <property type="entry name" value="WH_DNA-bd_sf"/>
</dbReference>
<evidence type="ECO:0000256" key="1">
    <source>
        <dbReference type="ARBA" id="ARBA00009437"/>
    </source>
</evidence>
<evidence type="ECO:0000313" key="6">
    <source>
        <dbReference type="EMBL" id="PGH56799.1"/>
    </source>
</evidence>
<accession>A0A2B8BGF2</accession>
<dbReference type="OrthoDB" id="9774011at2"/>
<dbReference type="EMBL" id="PDKW01000041">
    <property type="protein sequence ID" value="PGH56799.1"/>
    <property type="molecule type" value="Genomic_DNA"/>
</dbReference>
<keyword evidence="3" id="KW-0238">DNA-binding</keyword>
<keyword evidence="7" id="KW-1185">Reference proteome</keyword>
<dbReference type="GO" id="GO:0003677">
    <property type="term" value="F:DNA binding"/>
    <property type="evidence" value="ECO:0007669"/>
    <property type="project" value="UniProtKB-KW"/>
</dbReference>
<dbReference type="AlphaFoldDB" id="A0A2B8BGF2"/>
<feature type="domain" description="HTH lysR-type" evidence="5">
    <location>
        <begin position="6"/>
        <end position="63"/>
    </location>
</feature>
<dbReference type="InterPro" id="IPR005119">
    <property type="entry name" value="LysR_subst-bd"/>
</dbReference>
<evidence type="ECO:0000256" key="2">
    <source>
        <dbReference type="ARBA" id="ARBA00023015"/>
    </source>
</evidence>
<reference evidence="7" key="1">
    <citation type="submission" date="2017-10" db="EMBL/GenBank/DDBJ databases">
        <authorList>
            <person name="Kravchenko I.K."/>
            <person name="Grouzdev D.S."/>
        </authorList>
    </citation>
    <scope>NUCLEOTIDE SEQUENCE [LARGE SCALE GENOMIC DNA]</scope>
    <source>
        <strain evidence="7">B2</strain>
    </source>
</reference>
<dbReference type="RefSeq" id="WP_098737883.1">
    <property type="nucleotide sequence ID" value="NZ_PDKW01000041.1"/>
</dbReference>
<dbReference type="InterPro" id="IPR036388">
    <property type="entry name" value="WH-like_DNA-bd_sf"/>
</dbReference>
<name>A0A2B8BGF2_9PROT</name>
<keyword evidence="4" id="KW-0804">Transcription</keyword>
<dbReference type="Gene3D" id="3.40.190.10">
    <property type="entry name" value="Periplasmic binding protein-like II"/>
    <property type="match status" value="2"/>
</dbReference>
<dbReference type="GO" id="GO:0003700">
    <property type="term" value="F:DNA-binding transcription factor activity"/>
    <property type="evidence" value="ECO:0007669"/>
    <property type="project" value="InterPro"/>
</dbReference>
<keyword evidence="2" id="KW-0805">Transcription regulation</keyword>
<evidence type="ECO:0000259" key="5">
    <source>
        <dbReference type="PROSITE" id="PS50931"/>
    </source>
</evidence>
<dbReference type="InterPro" id="IPR050389">
    <property type="entry name" value="LysR-type_TF"/>
</dbReference>
<dbReference type="Gene3D" id="1.10.10.10">
    <property type="entry name" value="Winged helix-like DNA-binding domain superfamily/Winged helix DNA-binding domain"/>
    <property type="match status" value="1"/>
</dbReference>
<dbReference type="SUPFAM" id="SSF46785">
    <property type="entry name" value="Winged helix' DNA-binding domain"/>
    <property type="match status" value="1"/>
</dbReference>
<dbReference type="PANTHER" id="PTHR30118">
    <property type="entry name" value="HTH-TYPE TRANSCRIPTIONAL REGULATOR LEUO-RELATED"/>
    <property type="match status" value="1"/>
</dbReference>
<sequence>MPIRRLDLNLLRVFEAVMQHRSVIGASRELRITPSAVSHALARLRQSLEDDLFVPGTSGMEPTARALQLSSGIADGLGRIADAMSMKAFIPAEAVRTFRIAATDYAAVIVLPRIVARIAPLAPQIDLRVFPVNRMDVVRQLDDGRVDFVIGWFADLPDRMRRTTLFQESEAVVVRRGHPLAAGPVTRERLFEFPHVVVELTGSEEGATDGFIDDRGVSRRVWVERLILEAADSDRGLTGRVAVSVPHYAAVPPLLQVSDMVATLPRLLAIRAVEQSGLAILDLPYEPQRVNLDMIRHQRAERDPGACWLIGQIVAAMADPDTLNAVHHGAV</sequence>
<evidence type="ECO:0000256" key="4">
    <source>
        <dbReference type="ARBA" id="ARBA00023163"/>
    </source>
</evidence>
<dbReference type="SUPFAM" id="SSF53850">
    <property type="entry name" value="Periplasmic binding protein-like II"/>
    <property type="match status" value="1"/>
</dbReference>
<dbReference type="Pfam" id="PF00126">
    <property type="entry name" value="HTH_1"/>
    <property type="match status" value="1"/>
</dbReference>
<dbReference type="PANTHER" id="PTHR30118:SF15">
    <property type="entry name" value="TRANSCRIPTIONAL REGULATORY PROTEIN"/>
    <property type="match status" value="1"/>
</dbReference>
<evidence type="ECO:0000313" key="7">
    <source>
        <dbReference type="Proteomes" id="UP000225379"/>
    </source>
</evidence>